<dbReference type="GO" id="GO:0005730">
    <property type="term" value="C:nucleolus"/>
    <property type="evidence" value="ECO:0000318"/>
    <property type="project" value="GO_Central"/>
</dbReference>
<evidence type="ECO:0000313" key="20">
    <source>
        <dbReference type="EMBL" id="EDV23417.1"/>
    </source>
</evidence>
<proteinExistence type="inferred from homology"/>
<evidence type="ECO:0000256" key="10">
    <source>
        <dbReference type="ARBA" id="ARBA00023212"/>
    </source>
</evidence>
<dbReference type="PANTHER" id="PTHR23339">
    <property type="entry name" value="TYROSINE SPECIFIC PROTEIN PHOSPHATASE AND DUAL SPECIFICITY PROTEIN PHOSPHATASE"/>
    <property type="match status" value="1"/>
</dbReference>
<dbReference type="Pfam" id="PF14671">
    <property type="entry name" value="DSPn"/>
    <property type="match status" value="1"/>
</dbReference>
<feature type="domain" description="Tyrosine-protein phosphatase" evidence="18">
    <location>
        <begin position="188"/>
        <end position="345"/>
    </location>
</feature>
<organism evidence="20 21">
    <name type="scientific">Trichoplax adhaerens</name>
    <name type="common">Trichoplax reptans</name>
    <dbReference type="NCBI Taxonomy" id="10228"/>
    <lineage>
        <taxon>Eukaryota</taxon>
        <taxon>Metazoa</taxon>
        <taxon>Placozoa</taxon>
        <taxon>Uniplacotomia</taxon>
        <taxon>Trichoplacea</taxon>
        <taxon>Trichoplacidae</taxon>
        <taxon>Trichoplax</taxon>
    </lineage>
</organism>
<evidence type="ECO:0000256" key="8">
    <source>
        <dbReference type="ARBA" id="ARBA00022801"/>
    </source>
</evidence>
<keyword evidence="13" id="KW-0131">Cell cycle</keyword>
<dbReference type="GO" id="GO:0005813">
    <property type="term" value="C:centrosome"/>
    <property type="evidence" value="ECO:0007669"/>
    <property type="project" value="UniProtKB-SubCell"/>
</dbReference>
<comment type="catalytic activity">
    <reaction evidence="16">
        <text>O-phospho-L-threonyl-[protein] + H2O = L-threonyl-[protein] + phosphate</text>
        <dbReference type="Rhea" id="RHEA:47004"/>
        <dbReference type="Rhea" id="RHEA-COMP:11060"/>
        <dbReference type="Rhea" id="RHEA-COMP:11605"/>
        <dbReference type="ChEBI" id="CHEBI:15377"/>
        <dbReference type="ChEBI" id="CHEBI:30013"/>
        <dbReference type="ChEBI" id="CHEBI:43474"/>
        <dbReference type="ChEBI" id="CHEBI:61977"/>
        <dbReference type="EC" id="3.1.3.16"/>
    </reaction>
</comment>
<dbReference type="InParanoid" id="B3S2H1"/>
<keyword evidence="5" id="KW-0963">Cytoplasm</keyword>
<dbReference type="SUPFAM" id="SSF52799">
    <property type="entry name" value="(Phosphotyrosine protein) phosphatases II"/>
    <property type="match status" value="2"/>
</dbReference>
<evidence type="ECO:0000256" key="17">
    <source>
        <dbReference type="SAM" id="MobiDB-lite"/>
    </source>
</evidence>
<dbReference type="GeneID" id="6755540"/>
<dbReference type="GO" id="GO:0032467">
    <property type="term" value="P:positive regulation of cytokinesis"/>
    <property type="evidence" value="ECO:0000318"/>
    <property type="project" value="GO_Central"/>
</dbReference>
<comment type="subcellular location">
    <subcellularLocation>
        <location evidence="14">Cell projection</location>
        <location evidence="14">Kinocilium</location>
    </subcellularLocation>
    <subcellularLocation>
        <location evidence="2">Cytoplasm</location>
        <location evidence="2">Cytoskeleton</location>
        <location evidence="2">Microtubule organizing center</location>
        <location evidence="2">Centrosome</location>
    </subcellularLocation>
    <subcellularLocation>
        <location evidence="3">Cytoplasm</location>
        <location evidence="3">Cytoskeleton</location>
        <location evidence="3">Spindle pole</location>
    </subcellularLocation>
    <subcellularLocation>
        <location evidence="1">Nucleus</location>
    </subcellularLocation>
</comment>
<evidence type="ECO:0000256" key="5">
    <source>
        <dbReference type="ARBA" id="ARBA00022490"/>
    </source>
</evidence>
<dbReference type="GO" id="GO:0004725">
    <property type="term" value="F:protein tyrosine phosphatase activity"/>
    <property type="evidence" value="ECO:0000318"/>
    <property type="project" value="GO_Central"/>
</dbReference>
<dbReference type="SMART" id="SM00195">
    <property type="entry name" value="DSPc"/>
    <property type="match status" value="1"/>
</dbReference>
<dbReference type="CDD" id="cd14499">
    <property type="entry name" value="CDC14_C"/>
    <property type="match status" value="1"/>
</dbReference>
<evidence type="ECO:0000256" key="16">
    <source>
        <dbReference type="ARBA" id="ARBA00048336"/>
    </source>
</evidence>
<dbReference type="OMA" id="FMISAYA"/>
<dbReference type="GO" id="GO:0051301">
    <property type="term" value="P:cell division"/>
    <property type="evidence" value="ECO:0007669"/>
    <property type="project" value="UniProtKB-KW"/>
</dbReference>
<evidence type="ECO:0000256" key="12">
    <source>
        <dbReference type="ARBA" id="ARBA00023273"/>
    </source>
</evidence>
<evidence type="ECO:0000256" key="14">
    <source>
        <dbReference type="ARBA" id="ARBA00037822"/>
    </source>
</evidence>
<evidence type="ECO:0000256" key="7">
    <source>
        <dbReference type="ARBA" id="ARBA00022618"/>
    </source>
</evidence>
<dbReference type="InterPro" id="IPR044506">
    <property type="entry name" value="CDC14_C"/>
</dbReference>
<dbReference type="InterPro" id="IPR000340">
    <property type="entry name" value="Dual-sp_phosphatase_cat-dom"/>
</dbReference>
<dbReference type="eggNOG" id="KOG1720">
    <property type="taxonomic scope" value="Eukaryota"/>
</dbReference>
<gene>
    <name evidence="20" type="ORF">TRIADDRAFT_27920</name>
</gene>
<sequence>MNKLNHHFFICNSFLTISSIRLPISGRLYFVTLRTKPRSSTGVHYFSIDHEFQYENFYSDFGPVNMAVLYRYYCKLNKKLKSPTLAKKKIVHYTSYDSKKRANAAFLIAAYSVIGLRKSPDDAYHILTNGNKPPFLPFRDASYGPSTYNLTILHCLKALKKGMDNGFVSFDTFDVDEYEYYEKVENGDFNWIIPKKFLAFSGPHDKTTVENGYPLHAPEAYISYFHKHNITFVIRLNKKIYDAKRFTNNGIDHKDLFFTDGSTPSDKIVNEFLRLCEKNVGAIAVHCKAGLGRTGTLLGCYLMKHYRFTASEAIGWLRICRPGSVIGPQQHFLEEKQNLLWIEGEVFDVQNKKHESDPVEINKLTSGVETIKIEDTRISSSNTSRTYTPATPSLSQSLSQGDELRRLKSQNHVRAATTGGVRNDDLRSLHTRGITQPLRLK</sequence>
<dbReference type="PROSITE" id="PS50056">
    <property type="entry name" value="TYR_PHOSPHATASE_2"/>
    <property type="match status" value="1"/>
</dbReference>
<dbReference type="STRING" id="10228.B3S2H1"/>
<dbReference type="InterPro" id="IPR029260">
    <property type="entry name" value="DSPn"/>
</dbReference>
<dbReference type="GO" id="GO:0050877">
    <property type="term" value="P:nervous system process"/>
    <property type="evidence" value="ECO:0007669"/>
    <property type="project" value="UniProtKB-ARBA"/>
</dbReference>
<dbReference type="GO" id="GO:0000226">
    <property type="term" value="P:microtubule cytoskeleton organization"/>
    <property type="evidence" value="ECO:0000318"/>
    <property type="project" value="GO_Central"/>
</dbReference>
<keyword evidence="10" id="KW-0206">Cytoskeleton</keyword>
<dbReference type="OrthoDB" id="266663at2759"/>
<dbReference type="InterPro" id="IPR016130">
    <property type="entry name" value="Tyr_Pase_AS"/>
</dbReference>
<evidence type="ECO:0000313" key="21">
    <source>
        <dbReference type="Proteomes" id="UP000009022"/>
    </source>
</evidence>
<dbReference type="PROSITE" id="PS00383">
    <property type="entry name" value="TYR_PHOSPHATASE_1"/>
    <property type="match status" value="1"/>
</dbReference>
<protein>
    <submittedName>
        <fullName evidence="20">Uncharacterized protein</fullName>
    </submittedName>
</protein>
<dbReference type="GO" id="GO:0004722">
    <property type="term" value="F:protein serine/threonine phosphatase activity"/>
    <property type="evidence" value="ECO:0000318"/>
    <property type="project" value="GO_Central"/>
</dbReference>
<evidence type="ECO:0000256" key="13">
    <source>
        <dbReference type="ARBA" id="ARBA00023306"/>
    </source>
</evidence>
<keyword evidence="9" id="KW-0904">Protein phosphatase</keyword>
<dbReference type="EMBL" id="DS985247">
    <property type="protein sequence ID" value="EDV23417.1"/>
    <property type="molecule type" value="Genomic_DNA"/>
</dbReference>
<evidence type="ECO:0000259" key="19">
    <source>
        <dbReference type="PROSITE" id="PS50056"/>
    </source>
</evidence>
<dbReference type="GO" id="GO:1902636">
    <property type="term" value="C:kinociliary basal body"/>
    <property type="evidence" value="ECO:0000318"/>
    <property type="project" value="GO_Central"/>
</dbReference>
<feature type="compositionally biased region" description="Polar residues" evidence="17">
    <location>
        <begin position="379"/>
        <end position="400"/>
    </location>
</feature>
<evidence type="ECO:0000259" key="18">
    <source>
        <dbReference type="PROSITE" id="PS50054"/>
    </source>
</evidence>
<dbReference type="FunFam" id="3.90.190.10:FF:000006">
    <property type="entry name" value="Dual specificity protein phosphatase CDC14B"/>
    <property type="match status" value="1"/>
</dbReference>
<dbReference type="FunFam" id="3.90.190.10:FF:000032">
    <property type="entry name" value="dual specificity protein phosphatase CDC14A isoform X1"/>
    <property type="match status" value="1"/>
</dbReference>
<dbReference type="PROSITE" id="PS50054">
    <property type="entry name" value="TYR_PHOSPHATASE_DUAL"/>
    <property type="match status" value="1"/>
</dbReference>
<dbReference type="RefSeq" id="XP_002114327.1">
    <property type="nucleotide sequence ID" value="XM_002114291.1"/>
</dbReference>
<dbReference type="GO" id="GO:0005737">
    <property type="term" value="C:cytoplasm"/>
    <property type="evidence" value="ECO:0000318"/>
    <property type="project" value="GO_Central"/>
</dbReference>
<keyword evidence="7" id="KW-0132">Cell division</keyword>
<keyword evidence="12" id="KW-0966">Cell projection</keyword>
<dbReference type="InterPro" id="IPR020422">
    <property type="entry name" value="TYR_PHOSPHATASE_DUAL_dom"/>
</dbReference>
<dbReference type="GO" id="GO:0060271">
    <property type="term" value="P:cilium assembly"/>
    <property type="evidence" value="ECO:0000318"/>
    <property type="project" value="GO_Central"/>
</dbReference>
<dbReference type="AlphaFoldDB" id="B3S2H1"/>
<dbReference type="GO" id="GO:0007096">
    <property type="term" value="P:regulation of exit from mitosis"/>
    <property type="evidence" value="ECO:0000318"/>
    <property type="project" value="GO_Central"/>
</dbReference>
<feature type="domain" description="Tyrosine specific protein phosphatases" evidence="19">
    <location>
        <begin position="270"/>
        <end position="332"/>
    </location>
</feature>
<dbReference type="CDD" id="cd17657">
    <property type="entry name" value="CDC14_N"/>
    <property type="match status" value="1"/>
</dbReference>
<evidence type="ECO:0000256" key="2">
    <source>
        <dbReference type="ARBA" id="ARBA00004300"/>
    </source>
</evidence>
<keyword evidence="8" id="KW-0378">Hydrolase</keyword>
<evidence type="ECO:0000256" key="15">
    <source>
        <dbReference type="ARBA" id="ARBA00047761"/>
    </source>
</evidence>
<dbReference type="InterPro" id="IPR000387">
    <property type="entry name" value="Tyr_Pase_dom"/>
</dbReference>
<dbReference type="CTD" id="6755540"/>
<dbReference type="PhylomeDB" id="B3S2H1"/>
<evidence type="ECO:0000256" key="1">
    <source>
        <dbReference type="ARBA" id="ARBA00004123"/>
    </source>
</evidence>
<evidence type="ECO:0000256" key="6">
    <source>
        <dbReference type="ARBA" id="ARBA00022553"/>
    </source>
</evidence>
<dbReference type="InterPro" id="IPR050561">
    <property type="entry name" value="PTP"/>
</dbReference>
<evidence type="ECO:0000256" key="3">
    <source>
        <dbReference type="ARBA" id="ARBA00004647"/>
    </source>
</evidence>
<dbReference type="GO" id="GO:0000922">
    <property type="term" value="C:spindle pole"/>
    <property type="evidence" value="ECO:0000318"/>
    <property type="project" value="GO_Central"/>
</dbReference>
<dbReference type="InterPro" id="IPR029021">
    <property type="entry name" value="Prot-tyrosine_phosphatase-like"/>
</dbReference>
<comment type="similarity">
    <text evidence="4">Belongs to the protein-tyrosine phosphatase family. Non-receptor class CDC14 subfamily.</text>
</comment>
<comment type="catalytic activity">
    <reaction evidence="15">
        <text>O-phospho-L-seryl-[protein] + H2O = L-seryl-[protein] + phosphate</text>
        <dbReference type="Rhea" id="RHEA:20629"/>
        <dbReference type="Rhea" id="RHEA-COMP:9863"/>
        <dbReference type="Rhea" id="RHEA-COMP:11604"/>
        <dbReference type="ChEBI" id="CHEBI:15377"/>
        <dbReference type="ChEBI" id="CHEBI:29999"/>
        <dbReference type="ChEBI" id="CHEBI:43474"/>
        <dbReference type="ChEBI" id="CHEBI:83421"/>
        <dbReference type="EC" id="3.1.3.16"/>
    </reaction>
</comment>
<dbReference type="Pfam" id="PF00782">
    <property type="entry name" value="DSPc"/>
    <property type="match status" value="1"/>
</dbReference>
<name>B3S2H1_TRIAD</name>
<evidence type="ECO:0000256" key="4">
    <source>
        <dbReference type="ARBA" id="ARBA00007315"/>
    </source>
</evidence>
<dbReference type="KEGG" id="tad:TRIADDRAFT_27920"/>
<dbReference type="GO" id="GO:0072686">
    <property type="term" value="C:mitotic spindle"/>
    <property type="evidence" value="ECO:0000318"/>
    <property type="project" value="GO_Central"/>
</dbReference>
<evidence type="ECO:0000256" key="11">
    <source>
        <dbReference type="ARBA" id="ARBA00023242"/>
    </source>
</evidence>
<keyword evidence="6" id="KW-0597">Phosphoprotein</keyword>
<evidence type="ECO:0000256" key="9">
    <source>
        <dbReference type="ARBA" id="ARBA00022912"/>
    </source>
</evidence>
<keyword evidence="21" id="KW-1185">Reference proteome</keyword>
<keyword evidence="11" id="KW-0539">Nucleus</keyword>
<accession>B3S2H1</accession>
<dbReference type="Proteomes" id="UP000009022">
    <property type="component" value="Unassembled WGS sequence"/>
</dbReference>
<dbReference type="HOGENOM" id="CLU_017787_2_2_1"/>
<dbReference type="Gene3D" id="3.90.190.10">
    <property type="entry name" value="Protein tyrosine phosphatase superfamily"/>
    <property type="match status" value="2"/>
</dbReference>
<reference evidence="20 21" key="1">
    <citation type="journal article" date="2008" name="Nature">
        <title>The Trichoplax genome and the nature of placozoans.</title>
        <authorList>
            <person name="Srivastava M."/>
            <person name="Begovic E."/>
            <person name="Chapman J."/>
            <person name="Putnam N.H."/>
            <person name="Hellsten U."/>
            <person name="Kawashima T."/>
            <person name="Kuo A."/>
            <person name="Mitros T."/>
            <person name="Salamov A."/>
            <person name="Carpenter M.L."/>
            <person name="Signorovitch A.Y."/>
            <person name="Moreno M.A."/>
            <person name="Kamm K."/>
            <person name="Grimwood J."/>
            <person name="Schmutz J."/>
            <person name="Shapiro H."/>
            <person name="Grigoriev I.V."/>
            <person name="Buss L.W."/>
            <person name="Schierwater B."/>
            <person name="Dellaporta S.L."/>
            <person name="Rokhsar D.S."/>
        </authorList>
    </citation>
    <scope>NUCLEOTIDE SEQUENCE [LARGE SCALE GENOMIC DNA]</scope>
    <source>
        <strain evidence="20 21">Grell-BS-1999</strain>
    </source>
</reference>
<feature type="region of interest" description="Disordered" evidence="17">
    <location>
        <begin position="379"/>
        <end position="441"/>
    </location>
</feature>